<evidence type="ECO:0000256" key="3">
    <source>
        <dbReference type="SAM" id="Phobius"/>
    </source>
</evidence>
<feature type="transmembrane region" description="Helical" evidence="3">
    <location>
        <begin position="166"/>
        <end position="183"/>
    </location>
</feature>
<evidence type="ECO:0000259" key="4">
    <source>
        <dbReference type="PROSITE" id="PS50222"/>
    </source>
</evidence>
<feature type="domain" description="EF-hand" evidence="4">
    <location>
        <begin position="128"/>
        <end position="163"/>
    </location>
</feature>
<feature type="region of interest" description="Disordered" evidence="2">
    <location>
        <begin position="1"/>
        <end position="38"/>
    </location>
</feature>
<feature type="transmembrane region" description="Helical" evidence="3">
    <location>
        <begin position="70"/>
        <end position="92"/>
    </location>
</feature>
<dbReference type="Proteomes" id="UP000789508">
    <property type="component" value="Unassembled WGS sequence"/>
</dbReference>
<dbReference type="Pfam" id="PF05042">
    <property type="entry name" value="Caleosin"/>
    <property type="match status" value="1"/>
</dbReference>
<evidence type="ECO:0000256" key="2">
    <source>
        <dbReference type="SAM" id="MobiDB-lite"/>
    </source>
</evidence>
<dbReference type="InterPro" id="IPR011992">
    <property type="entry name" value="EF-hand-dom_pair"/>
</dbReference>
<keyword evidence="3" id="KW-0472">Membrane</keyword>
<dbReference type="Gene3D" id="1.10.238.10">
    <property type="entry name" value="EF-hand"/>
    <property type="match status" value="1"/>
</dbReference>
<reference evidence="5" key="1">
    <citation type="submission" date="2021-06" db="EMBL/GenBank/DDBJ databases">
        <authorList>
            <person name="Kallberg Y."/>
            <person name="Tangrot J."/>
            <person name="Rosling A."/>
        </authorList>
    </citation>
    <scope>NUCLEOTIDE SEQUENCE</scope>
    <source>
        <strain evidence="5">FL130A</strain>
    </source>
</reference>
<dbReference type="PANTHER" id="PTHR31495:SF0">
    <property type="entry name" value="BINDING PROTEIN CALEOSIN, PUTATIVE (AFU_ORTHOLOGUE AFUA_5G13750)-RELATED"/>
    <property type="match status" value="1"/>
</dbReference>
<dbReference type="AlphaFoldDB" id="A0A9N9F8T2"/>
<evidence type="ECO:0000256" key="1">
    <source>
        <dbReference type="ARBA" id="ARBA00006765"/>
    </source>
</evidence>
<sequence length="233" mass="27044">MSNITSSINEVPVTKQRTPRATIAASREKPDGTPGRNIRNRTVLQQHVDFFDTDRDGIIRLFDTYRGFRALGFNVIFCLLAVIVIHGSFSWITQPYWIPNPAFLIYTDNIHKAKHGSDSETYDSEGRFIPEKFEEIFSKYDHDNKGGLSLMEMFKMIYGNANVADFFGWFAMFFEWGTAWLLANKNGILYKEDIRAQYDGSLFYKIAEERAKKRKSHFNGQYEETMARGKQKE</sequence>
<comment type="similarity">
    <text evidence="1">Belongs to the caleosin family.</text>
</comment>
<dbReference type="EMBL" id="CAJVPS010000965">
    <property type="protein sequence ID" value="CAG8517412.1"/>
    <property type="molecule type" value="Genomic_DNA"/>
</dbReference>
<comment type="caution">
    <text evidence="5">The sequence shown here is derived from an EMBL/GenBank/DDBJ whole genome shotgun (WGS) entry which is preliminary data.</text>
</comment>
<dbReference type="SUPFAM" id="SSF47473">
    <property type="entry name" value="EF-hand"/>
    <property type="match status" value="1"/>
</dbReference>
<name>A0A9N9F8T2_9GLOM</name>
<dbReference type="PANTHER" id="PTHR31495">
    <property type="entry name" value="PEROXYGENASE 3-RELATED"/>
    <property type="match status" value="1"/>
</dbReference>
<accession>A0A9N9F8T2</accession>
<gene>
    <name evidence="5" type="ORF">ALEPTO_LOCUS4289</name>
</gene>
<dbReference type="GO" id="GO:0004497">
    <property type="term" value="F:monooxygenase activity"/>
    <property type="evidence" value="ECO:0007669"/>
    <property type="project" value="TreeGrafter"/>
</dbReference>
<dbReference type="OrthoDB" id="640742at2759"/>
<organism evidence="5 6">
    <name type="scientific">Ambispora leptoticha</name>
    <dbReference type="NCBI Taxonomy" id="144679"/>
    <lineage>
        <taxon>Eukaryota</taxon>
        <taxon>Fungi</taxon>
        <taxon>Fungi incertae sedis</taxon>
        <taxon>Mucoromycota</taxon>
        <taxon>Glomeromycotina</taxon>
        <taxon>Glomeromycetes</taxon>
        <taxon>Archaeosporales</taxon>
        <taxon>Ambisporaceae</taxon>
        <taxon>Ambispora</taxon>
    </lineage>
</organism>
<keyword evidence="3" id="KW-0812">Transmembrane</keyword>
<protein>
    <submittedName>
        <fullName evidence="5">5385_t:CDS:1</fullName>
    </submittedName>
</protein>
<evidence type="ECO:0000313" key="5">
    <source>
        <dbReference type="EMBL" id="CAG8517412.1"/>
    </source>
</evidence>
<dbReference type="GO" id="GO:0005509">
    <property type="term" value="F:calcium ion binding"/>
    <property type="evidence" value="ECO:0007669"/>
    <property type="project" value="InterPro"/>
</dbReference>
<keyword evidence="3" id="KW-1133">Transmembrane helix</keyword>
<proteinExistence type="inferred from homology"/>
<dbReference type="InterPro" id="IPR007736">
    <property type="entry name" value="Caleosin-related"/>
</dbReference>
<keyword evidence="6" id="KW-1185">Reference proteome</keyword>
<dbReference type="PROSITE" id="PS50222">
    <property type="entry name" value="EF_HAND_2"/>
    <property type="match status" value="1"/>
</dbReference>
<dbReference type="InterPro" id="IPR002048">
    <property type="entry name" value="EF_hand_dom"/>
</dbReference>
<evidence type="ECO:0000313" key="6">
    <source>
        <dbReference type="Proteomes" id="UP000789508"/>
    </source>
</evidence>